<feature type="signal peptide" evidence="1">
    <location>
        <begin position="1"/>
        <end position="26"/>
    </location>
</feature>
<feature type="chain" id="PRO_5009533816" evidence="1">
    <location>
        <begin position="27"/>
        <end position="76"/>
    </location>
</feature>
<evidence type="ECO:0000313" key="2">
    <source>
        <dbReference type="EMBL" id="OGM27401.1"/>
    </source>
</evidence>
<accession>A0A1F7YJ77</accession>
<keyword evidence="1" id="KW-0732">Signal</keyword>
<evidence type="ECO:0000256" key="1">
    <source>
        <dbReference type="SAM" id="SignalP"/>
    </source>
</evidence>
<proteinExistence type="predicted"/>
<dbReference type="AlphaFoldDB" id="A0A1F7YJ77"/>
<name>A0A1F7YJ77_9BACT</name>
<dbReference type="EMBL" id="MGGL01000004">
    <property type="protein sequence ID" value="OGM27401.1"/>
    <property type="molecule type" value="Genomic_DNA"/>
</dbReference>
<organism evidence="2 3">
    <name type="scientific">Candidatus Woesebacteria bacterium RIFCSPHIGHO2_01_FULL_40_22</name>
    <dbReference type="NCBI Taxonomy" id="1802499"/>
    <lineage>
        <taxon>Bacteria</taxon>
        <taxon>Candidatus Woeseibacteriota</taxon>
    </lineage>
</organism>
<dbReference type="Proteomes" id="UP000179221">
    <property type="component" value="Unassembled WGS sequence"/>
</dbReference>
<sequence>MPKRKTTRGKALKGALSALGAAAIGAAAIALSNKKTRGKIKKLAKSLEKEGVEELDKIIAKVEKAKKSTKRKLRKS</sequence>
<evidence type="ECO:0000313" key="3">
    <source>
        <dbReference type="Proteomes" id="UP000179221"/>
    </source>
</evidence>
<protein>
    <submittedName>
        <fullName evidence="2">Uncharacterized protein</fullName>
    </submittedName>
</protein>
<comment type="caution">
    <text evidence="2">The sequence shown here is derived from an EMBL/GenBank/DDBJ whole genome shotgun (WGS) entry which is preliminary data.</text>
</comment>
<gene>
    <name evidence="2" type="ORF">A2628_01190</name>
</gene>
<reference evidence="2 3" key="1">
    <citation type="journal article" date="2016" name="Nat. Commun.">
        <title>Thousands of microbial genomes shed light on interconnected biogeochemical processes in an aquifer system.</title>
        <authorList>
            <person name="Anantharaman K."/>
            <person name="Brown C.T."/>
            <person name="Hug L.A."/>
            <person name="Sharon I."/>
            <person name="Castelle C.J."/>
            <person name="Probst A.J."/>
            <person name="Thomas B.C."/>
            <person name="Singh A."/>
            <person name="Wilkins M.J."/>
            <person name="Karaoz U."/>
            <person name="Brodie E.L."/>
            <person name="Williams K.H."/>
            <person name="Hubbard S.S."/>
            <person name="Banfield J.F."/>
        </authorList>
    </citation>
    <scope>NUCLEOTIDE SEQUENCE [LARGE SCALE GENOMIC DNA]</scope>
</reference>